<keyword evidence="3" id="KW-1185">Reference proteome</keyword>
<evidence type="ECO:0008006" key="4">
    <source>
        <dbReference type="Google" id="ProtNLM"/>
    </source>
</evidence>
<name>A0ABQ8GWL7_9PEZI</name>
<dbReference type="Proteomes" id="UP000774617">
    <property type="component" value="Unassembled WGS sequence"/>
</dbReference>
<comment type="caution">
    <text evidence="2">The sequence shown here is derived from an EMBL/GenBank/DDBJ whole genome shotgun (WGS) entry which is preliminary data.</text>
</comment>
<sequence length="281" mass="31415">MILEFFEDEVEEIQKSAELIRQDAQMSRLYLEGLDSKFDKPMLELRERDRKSQDATVQPYEHFRAMLDGVRRKELQSQPALEGTLQGVGMRLARAMTGSGMAEVLESQAKPRLQLMPEGEDAQTPQKQVEQHSKREHIDAAALNQSSRSARDTLLLNSAKMEEFRNRDKVQPTPDHAAGPFIESELASSIQSWATVAESRALCVVGMGPLWSDNPASSAASQYVAFAREAGLPLCSYFCRLKNDEPTPPPAGRTRETIKLTTLVYSLIRQLIELLPPDDAA</sequence>
<feature type="region of interest" description="Disordered" evidence="1">
    <location>
        <begin position="116"/>
        <end position="144"/>
    </location>
</feature>
<dbReference type="EMBL" id="JAGTJR010000001">
    <property type="protein sequence ID" value="KAH7065629.1"/>
    <property type="molecule type" value="Genomic_DNA"/>
</dbReference>
<gene>
    <name evidence="2" type="ORF">B0J12DRAFT_693943</name>
</gene>
<evidence type="ECO:0000313" key="2">
    <source>
        <dbReference type="EMBL" id="KAH7065629.1"/>
    </source>
</evidence>
<protein>
    <recommendedName>
        <fullName evidence="4">DUF4062 domain-containing protein</fullName>
    </recommendedName>
</protein>
<evidence type="ECO:0000256" key="1">
    <source>
        <dbReference type="SAM" id="MobiDB-lite"/>
    </source>
</evidence>
<feature type="compositionally biased region" description="Basic and acidic residues" evidence="1">
    <location>
        <begin position="129"/>
        <end position="139"/>
    </location>
</feature>
<reference evidence="2 3" key="1">
    <citation type="journal article" date="2021" name="Nat. Commun.">
        <title>Genetic determinants of endophytism in the Arabidopsis root mycobiome.</title>
        <authorList>
            <person name="Mesny F."/>
            <person name="Miyauchi S."/>
            <person name="Thiergart T."/>
            <person name="Pickel B."/>
            <person name="Atanasova L."/>
            <person name="Karlsson M."/>
            <person name="Huettel B."/>
            <person name="Barry K.W."/>
            <person name="Haridas S."/>
            <person name="Chen C."/>
            <person name="Bauer D."/>
            <person name="Andreopoulos W."/>
            <person name="Pangilinan J."/>
            <person name="LaButti K."/>
            <person name="Riley R."/>
            <person name="Lipzen A."/>
            <person name="Clum A."/>
            <person name="Drula E."/>
            <person name="Henrissat B."/>
            <person name="Kohler A."/>
            <person name="Grigoriev I.V."/>
            <person name="Martin F.M."/>
            <person name="Hacquard S."/>
        </authorList>
    </citation>
    <scope>NUCLEOTIDE SEQUENCE [LARGE SCALE GENOMIC DNA]</scope>
    <source>
        <strain evidence="2 3">MPI-SDFR-AT-0080</strain>
    </source>
</reference>
<proteinExistence type="predicted"/>
<accession>A0ABQ8GWL7</accession>
<organism evidence="2 3">
    <name type="scientific">Macrophomina phaseolina</name>
    <dbReference type="NCBI Taxonomy" id="35725"/>
    <lineage>
        <taxon>Eukaryota</taxon>
        <taxon>Fungi</taxon>
        <taxon>Dikarya</taxon>
        <taxon>Ascomycota</taxon>
        <taxon>Pezizomycotina</taxon>
        <taxon>Dothideomycetes</taxon>
        <taxon>Dothideomycetes incertae sedis</taxon>
        <taxon>Botryosphaeriales</taxon>
        <taxon>Botryosphaeriaceae</taxon>
        <taxon>Macrophomina</taxon>
    </lineage>
</organism>
<evidence type="ECO:0000313" key="3">
    <source>
        <dbReference type="Proteomes" id="UP000774617"/>
    </source>
</evidence>